<dbReference type="SUPFAM" id="SSF52821">
    <property type="entry name" value="Rhodanese/Cell cycle control phosphatase"/>
    <property type="match status" value="1"/>
</dbReference>
<evidence type="ECO:0000259" key="3">
    <source>
        <dbReference type="PROSITE" id="PS50206"/>
    </source>
</evidence>
<feature type="domain" description="Rhodanese" evidence="3">
    <location>
        <begin position="123"/>
        <end position="221"/>
    </location>
</feature>
<dbReference type="RefSeq" id="WP_088604209.1">
    <property type="nucleotide sequence ID" value="NZ_NJIH01000008.1"/>
</dbReference>
<dbReference type="GO" id="GO:0006400">
    <property type="term" value="P:tRNA modification"/>
    <property type="evidence" value="ECO:0007669"/>
    <property type="project" value="UniProtKB-UniRule"/>
</dbReference>
<comment type="similarity">
    <text evidence="1">Belongs to the TrhO family.</text>
</comment>
<dbReference type="InterPro" id="IPR001763">
    <property type="entry name" value="Rhodanese-like_dom"/>
</dbReference>
<dbReference type="InterPro" id="IPR036873">
    <property type="entry name" value="Rhodanese-like_dom_sf"/>
</dbReference>
<dbReference type="PROSITE" id="PS50206">
    <property type="entry name" value="RHODANESE_3"/>
    <property type="match status" value="1"/>
</dbReference>
<dbReference type="CDD" id="cd01518">
    <property type="entry name" value="RHOD_YceA"/>
    <property type="match status" value="1"/>
</dbReference>
<feature type="region of interest" description="Disordered" evidence="2">
    <location>
        <begin position="288"/>
        <end position="320"/>
    </location>
</feature>
<dbReference type="EC" id="1.14.-.-" evidence="1"/>
<reference evidence="5" key="1">
    <citation type="submission" date="2017-06" db="EMBL/GenBank/DDBJ databases">
        <title>Herbaspirillum phytohormonus sp. nov., isolated from the root nodule of Robinia pseudoacacia in lead-zinc mine.</title>
        <authorList>
            <person name="Fan M."/>
            <person name="Lin Y."/>
        </authorList>
    </citation>
    <scope>NUCLEOTIDE SEQUENCE [LARGE SCALE GENOMIC DNA]</scope>
    <source>
        <strain evidence="5">SC-089</strain>
    </source>
</reference>
<dbReference type="PANTHER" id="PTHR43268">
    <property type="entry name" value="THIOSULFATE SULFURTRANSFERASE/RHODANESE-LIKE DOMAIN-CONTAINING PROTEIN 2"/>
    <property type="match status" value="1"/>
</dbReference>
<organism evidence="4 5">
    <name type="scientific">Candidimonas nitroreducens</name>
    <dbReference type="NCBI Taxonomy" id="683354"/>
    <lineage>
        <taxon>Bacteria</taxon>
        <taxon>Pseudomonadati</taxon>
        <taxon>Pseudomonadota</taxon>
        <taxon>Betaproteobacteria</taxon>
        <taxon>Burkholderiales</taxon>
        <taxon>Alcaligenaceae</taxon>
        <taxon>Candidimonas</taxon>
    </lineage>
</organism>
<dbReference type="AlphaFoldDB" id="A0A225MAR3"/>
<dbReference type="InterPro" id="IPR020936">
    <property type="entry name" value="TrhO"/>
</dbReference>
<keyword evidence="1" id="KW-0560">Oxidoreductase</keyword>
<dbReference type="Gene3D" id="3.30.70.100">
    <property type="match status" value="1"/>
</dbReference>
<dbReference type="PANTHER" id="PTHR43268:SF3">
    <property type="entry name" value="RHODANESE-LIKE DOMAIN-CONTAINING PROTEIN 7-RELATED"/>
    <property type="match status" value="1"/>
</dbReference>
<evidence type="ECO:0000256" key="1">
    <source>
        <dbReference type="HAMAP-Rule" id="MF_00469"/>
    </source>
</evidence>
<dbReference type="Proteomes" id="UP000214603">
    <property type="component" value="Unassembled WGS sequence"/>
</dbReference>
<name>A0A225MAR3_9BURK</name>
<dbReference type="GO" id="GO:0016705">
    <property type="term" value="F:oxidoreductase activity, acting on paired donors, with incorporation or reduction of molecular oxygen"/>
    <property type="evidence" value="ECO:0007669"/>
    <property type="project" value="UniProtKB-UniRule"/>
</dbReference>
<sequence>MSKYLVAALYKFVRLEDYAALRAPLLEYCEARGVRGTLLLAAEGVNGTIAGPQAGVRAVLAHLRADPRMADLSHKESWAAEMPFYRMKVKLKREIVTMGVPDIEPESMAGTYVEPQDWNRLVDDPQVVVVDVRNDYEVSIGSFAGAVNPHTASFSEFPDWVRRQSQPGGVLSGKSRVAMFCTGGIRCEKSTAYLRTQGFDEVYHLQGGILQYLEDMPSEDSRWRGECFVFDERVSVVHGLAQGSYGLCRACRQPVSEQDRLSEFYVEGVSCPRCHDKHDDARKERFAERQKQVGLARGRGARHVGVPPAHTASPAPGRQD</sequence>
<dbReference type="Pfam" id="PF17773">
    <property type="entry name" value="UPF0176_N"/>
    <property type="match status" value="1"/>
</dbReference>
<accession>A0A225MAR3</accession>
<comment type="caution">
    <text evidence="4">The sequence shown here is derived from an EMBL/GenBank/DDBJ whole genome shotgun (WGS) entry which is preliminary data.</text>
</comment>
<dbReference type="Pfam" id="PF00581">
    <property type="entry name" value="Rhodanese"/>
    <property type="match status" value="1"/>
</dbReference>
<dbReference type="Gene3D" id="3.40.250.10">
    <property type="entry name" value="Rhodanese-like domain"/>
    <property type="match status" value="1"/>
</dbReference>
<dbReference type="SMART" id="SM00450">
    <property type="entry name" value="RHOD"/>
    <property type="match status" value="1"/>
</dbReference>
<evidence type="ECO:0000313" key="4">
    <source>
        <dbReference type="EMBL" id="OWT58298.1"/>
    </source>
</evidence>
<dbReference type="HAMAP" id="MF_00469">
    <property type="entry name" value="TrhO"/>
    <property type="match status" value="1"/>
</dbReference>
<protein>
    <recommendedName>
        <fullName evidence="1">tRNA uridine(34) hydroxylase</fullName>
        <ecNumber evidence="1">1.14.-.-</ecNumber>
    </recommendedName>
    <alternativeName>
        <fullName evidence="1">tRNA hydroxylation protein O</fullName>
    </alternativeName>
</protein>
<evidence type="ECO:0000256" key="2">
    <source>
        <dbReference type="SAM" id="MobiDB-lite"/>
    </source>
</evidence>
<dbReference type="NCBIfam" id="NF001136">
    <property type="entry name" value="PRK00142.1-4"/>
    <property type="match status" value="1"/>
</dbReference>
<evidence type="ECO:0000313" key="5">
    <source>
        <dbReference type="Proteomes" id="UP000214603"/>
    </source>
</evidence>
<keyword evidence="5" id="KW-1185">Reference proteome</keyword>
<keyword evidence="1" id="KW-0819">tRNA processing</keyword>
<proteinExistence type="inferred from homology"/>
<dbReference type="OrthoDB" id="9778326at2"/>
<gene>
    <name evidence="1" type="primary">trhO</name>
    <name evidence="4" type="ORF">CEY11_15005</name>
</gene>
<comment type="function">
    <text evidence="1">Catalyzes oxygen-dependent 5-hydroxyuridine (ho5U) modification at position 34 in tRNAs.</text>
</comment>
<comment type="catalytic activity">
    <reaction evidence="1">
        <text>uridine(34) in tRNA + AH2 + O2 = 5-hydroxyuridine(34) in tRNA + A + H2O</text>
        <dbReference type="Rhea" id="RHEA:64224"/>
        <dbReference type="Rhea" id="RHEA-COMP:11727"/>
        <dbReference type="Rhea" id="RHEA-COMP:13381"/>
        <dbReference type="ChEBI" id="CHEBI:13193"/>
        <dbReference type="ChEBI" id="CHEBI:15377"/>
        <dbReference type="ChEBI" id="CHEBI:15379"/>
        <dbReference type="ChEBI" id="CHEBI:17499"/>
        <dbReference type="ChEBI" id="CHEBI:65315"/>
        <dbReference type="ChEBI" id="CHEBI:136877"/>
    </reaction>
</comment>
<dbReference type="EMBL" id="NJIH01000008">
    <property type="protein sequence ID" value="OWT58298.1"/>
    <property type="molecule type" value="Genomic_DNA"/>
</dbReference>
<dbReference type="InterPro" id="IPR040503">
    <property type="entry name" value="TRHO_N"/>
</dbReference>